<evidence type="ECO:0000256" key="2">
    <source>
        <dbReference type="SAM" id="SignalP"/>
    </source>
</evidence>
<gene>
    <name evidence="3" type="ORF">B0H16DRAFT_1731331</name>
</gene>
<organism evidence="3 4">
    <name type="scientific">Mycena metata</name>
    <dbReference type="NCBI Taxonomy" id="1033252"/>
    <lineage>
        <taxon>Eukaryota</taxon>
        <taxon>Fungi</taxon>
        <taxon>Dikarya</taxon>
        <taxon>Basidiomycota</taxon>
        <taxon>Agaricomycotina</taxon>
        <taxon>Agaricomycetes</taxon>
        <taxon>Agaricomycetidae</taxon>
        <taxon>Agaricales</taxon>
        <taxon>Marasmiineae</taxon>
        <taxon>Mycenaceae</taxon>
        <taxon>Mycena</taxon>
    </lineage>
</organism>
<accession>A0AAD7MWM9</accession>
<reference evidence="3" key="1">
    <citation type="submission" date="2023-03" db="EMBL/GenBank/DDBJ databases">
        <title>Massive genome expansion in bonnet fungi (Mycena s.s.) driven by repeated elements and novel gene families across ecological guilds.</title>
        <authorList>
            <consortium name="Lawrence Berkeley National Laboratory"/>
            <person name="Harder C.B."/>
            <person name="Miyauchi S."/>
            <person name="Viragh M."/>
            <person name="Kuo A."/>
            <person name="Thoen E."/>
            <person name="Andreopoulos B."/>
            <person name="Lu D."/>
            <person name="Skrede I."/>
            <person name="Drula E."/>
            <person name="Henrissat B."/>
            <person name="Morin E."/>
            <person name="Kohler A."/>
            <person name="Barry K."/>
            <person name="LaButti K."/>
            <person name="Morin E."/>
            <person name="Salamov A."/>
            <person name="Lipzen A."/>
            <person name="Mereny Z."/>
            <person name="Hegedus B."/>
            <person name="Baldrian P."/>
            <person name="Stursova M."/>
            <person name="Weitz H."/>
            <person name="Taylor A."/>
            <person name="Grigoriev I.V."/>
            <person name="Nagy L.G."/>
            <person name="Martin F."/>
            <person name="Kauserud H."/>
        </authorList>
    </citation>
    <scope>NUCLEOTIDE SEQUENCE</scope>
    <source>
        <strain evidence="3">CBHHK182m</strain>
    </source>
</reference>
<dbReference type="AlphaFoldDB" id="A0AAD7MWM9"/>
<comment type="caution">
    <text evidence="3">The sequence shown here is derived from an EMBL/GenBank/DDBJ whole genome shotgun (WGS) entry which is preliminary data.</text>
</comment>
<keyword evidence="2" id="KW-0732">Signal</keyword>
<keyword evidence="4" id="KW-1185">Reference proteome</keyword>
<feature type="chain" id="PRO_5041939524" evidence="2">
    <location>
        <begin position="21"/>
        <end position="560"/>
    </location>
</feature>
<dbReference type="Proteomes" id="UP001215598">
    <property type="component" value="Unassembled WGS sequence"/>
</dbReference>
<name>A0AAD7MWM9_9AGAR</name>
<protein>
    <submittedName>
        <fullName evidence="3">Uncharacterized protein</fullName>
    </submittedName>
</protein>
<feature type="region of interest" description="Disordered" evidence="1">
    <location>
        <begin position="172"/>
        <end position="224"/>
    </location>
</feature>
<feature type="compositionally biased region" description="Basic and acidic residues" evidence="1">
    <location>
        <begin position="526"/>
        <end position="544"/>
    </location>
</feature>
<feature type="signal peptide" evidence="2">
    <location>
        <begin position="1"/>
        <end position="20"/>
    </location>
</feature>
<feature type="region of interest" description="Disordered" evidence="1">
    <location>
        <begin position="467"/>
        <end position="560"/>
    </location>
</feature>
<dbReference type="EMBL" id="JARKIB010000127">
    <property type="protein sequence ID" value="KAJ7735312.1"/>
    <property type="molecule type" value="Genomic_DNA"/>
</dbReference>
<feature type="compositionally biased region" description="Low complexity" evidence="1">
    <location>
        <begin position="172"/>
        <end position="192"/>
    </location>
</feature>
<evidence type="ECO:0000313" key="3">
    <source>
        <dbReference type="EMBL" id="KAJ7735312.1"/>
    </source>
</evidence>
<evidence type="ECO:0000313" key="4">
    <source>
        <dbReference type="Proteomes" id="UP001215598"/>
    </source>
</evidence>
<proteinExistence type="predicted"/>
<evidence type="ECO:0000256" key="1">
    <source>
        <dbReference type="SAM" id="MobiDB-lite"/>
    </source>
</evidence>
<sequence length="560" mass="58759">MMVACPLSFLPFAAFGLGFGGSFPGDGGRKDMEIEVRTGYGVCHSSAPRDSRAVQEEEAWFGAGDGGETVMVGGGGRGTAVLAAAVARRAHTGTGVVAAGTCGSPWGVSPRSREETLFPTPRLGPASPAFALVLVSGTIDVCEFWRVARTVPARRIVPEPLALELLLSPGLQTATTTSPPPSSSSTSSSSYTDAEDDADAGEGPAPGDDATDTDGDVGADTGDGNLTTPARGVCCVCASFSPLRRTLSVLQVLLMLELELFTPASLSSHPCPRAPPSAEPLTSPMTIPMPFIVPIAIAILIIARPTPRSFSPAMRYRAEQLNHLLCFVNPHHLTTFHAACPPLGRASRTNNVPHRFDFDSEGAIWFGGRKERRRGFAPAFGGVFPGPLFDASHGPHDHVFGPHAHVFGPPGDMGWDEDGDPETEAEFFDGDEGDFGLGVFDLVYGEGGRDWGGASPFHFHLDPMGMPMPPPMQQDDEEDDTMPPLKPIPAANTRTGGEDQDAAMPPLEAIPGRRCSLPPQSTNDAPDERAAGVGREGTHGDEFASGHQLHADSGNVSAGV</sequence>